<feature type="compositionally biased region" description="Basic and acidic residues" evidence="4">
    <location>
        <begin position="55"/>
        <end position="66"/>
    </location>
</feature>
<dbReference type="PANTHER" id="PTHR35269:SF1">
    <property type="entry name" value="SMALL VCP_P97-INTERACTING PROTEIN"/>
    <property type="match status" value="1"/>
</dbReference>
<evidence type="ECO:0000256" key="4">
    <source>
        <dbReference type="SAM" id="MobiDB-lite"/>
    </source>
</evidence>
<dbReference type="GO" id="GO:0005789">
    <property type="term" value="C:endoplasmic reticulum membrane"/>
    <property type="evidence" value="ECO:0007669"/>
    <property type="project" value="TreeGrafter"/>
</dbReference>
<dbReference type="InterPro" id="IPR031632">
    <property type="entry name" value="SVIP"/>
</dbReference>
<dbReference type="InterPro" id="IPR055366">
    <property type="entry name" value="SVIP_metazoa"/>
</dbReference>
<organism evidence="5">
    <name type="scientific">Triatoma infestans</name>
    <name type="common">Assassin bug</name>
    <dbReference type="NCBI Taxonomy" id="30076"/>
    <lineage>
        <taxon>Eukaryota</taxon>
        <taxon>Metazoa</taxon>
        <taxon>Ecdysozoa</taxon>
        <taxon>Arthropoda</taxon>
        <taxon>Hexapoda</taxon>
        <taxon>Insecta</taxon>
        <taxon>Pterygota</taxon>
        <taxon>Neoptera</taxon>
        <taxon>Paraneoptera</taxon>
        <taxon>Hemiptera</taxon>
        <taxon>Heteroptera</taxon>
        <taxon>Panheteroptera</taxon>
        <taxon>Cimicomorpha</taxon>
        <taxon>Reduviidae</taxon>
        <taxon>Triatominae</taxon>
        <taxon>Triatoma</taxon>
    </lineage>
</organism>
<evidence type="ECO:0000256" key="2">
    <source>
        <dbReference type="ARBA" id="ARBA00023139"/>
    </source>
</evidence>
<feature type="region of interest" description="Disordered" evidence="4">
    <location>
        <begin position="55"/>
        <end position="81"/>
    </location>
</feature>
<dbReference type="AlphaFoldDB" id="A0A023F8M7"/>
<proteinExistence type="evidence at transcript level"/>
<name>A0A023F8M7_TRIIF</name>
<dbReference type="GO" id="GO:1904240">
    <property type="term" value="P:negative regulation of VCP-NPL4-UFD1 AAA ATPase complex assembly"/>
    <property type="evidence" value="ECO:0007669"/>
    <property type="project" value="TreeGrafter"/>
</dbReference>
<evidence type="ECO:0000256" key="1">
    <source>
        <dbReference type="ARBA" id="ARBA00022707"/>
    </source>
</evidence>
<accession>A0A023F8M7</accession>
<reference evidence="5" key="1">
    <citation type="journal article" date="2014" name="PLoS Negl. Trop. Dis.">
        <title>An updated insight into the Sialotranscriptome of Triatoma infestans: developmental stage and geographic variations.</title>
        <authorList>
            <person name="Schwarz A."/>
            <person name="Medrano-Mercado N."/>
            <person name="Schaub G.A."/>
            <person name="Struchiner C.J."/>
            <person name="Bargues M.D."/>
            <person name="Levy M.Z."/>
            <person name="Ribeiro J.M."/>
        </authorList>
    </citation>
    <scope>NUCLEOTIDE SEQUENCE</scope>
    <source>
        <strain evidence="5">Chile</strain>
        <tissue evidence="5">Salivary glands</tissue>
    </source>
</reference>
<protein>
    <recommendedName>
        <fullName evidence="6">Small VCP/p97-interacting protein</fullName>
    </recommendedName>
</protein>
<dbReference type="Pfam" id="PF15811">
    <property type="entry name" value="SVIP"/>
    <property type="match status" value="1"/>
</dbReference>
<dbReference type="GO" id="GO:1904293">
    <property type="term" value="P:negative regulation of ERAD pathway"/>
    <property type="evidence" value="ECO:0007669"/>
    <property type="project" value="TreeGrafter"/>
</dbReference>
<keyword evidence="2" id="KW-0564">Palmitate</keyword>
<evidence type="ECO:0008006" key="6">
    <source>
        <dbReference type="Google" id="ProtNLM"/>
    </source>
</evidence>
<evidence type="ECO:0000313" key="5">
    <source>
        <dbReference type="EMBL" id="JAC17751.1"/>
    </source>
</evidence>
<keyword evidence="1" id="KW-0519">Myristate</keyword>
<sequence length="81" mass="9324">MGIILSCCKSADDDLLTPDAETRRKLQAEAAEKRTRQAENRGIKDPARVQRLQKKAEELERREQEAMRSGNTNAPLRWQMN</sequence>
<dbReference type="GO" id="GO:1904153">
    <property type="term" value="P:negative regulation of retrograde protein transport, ER to cytosol"/>
    <property type="evidence" value="ECO:0007669"/>
    <property type="project" value="TreeGrafter"/>
</dbReference>
<dbReference type="EMBL" id="GBBI01000961">
    <property type="protein sequence ID" value="JAC17751.1"/>
    <property type="molecule type" value="mRNA"/>
</dbReference>
<dbReference type="GO" id="GO:0010508">
    <property type="term" value="P:positive regulation of autophagy"/>
    <property type="evidence" value="ECO:0007669"/>
    <property type="project" value="TreeGrafter"/>
</dbReference>
<evidence type="ECO:0000256" key="3">
    <source>
        <dbReference type="ARBA" id="ARBA00023288"/>
    </source>
</evidence>
<feature type="compositionally biased region" description="Polar residues" evidence="4">
    <location>
        <begin position="69"/>
        <end position="81"/>
    </location>
</feature>
<keyword evidence="3" id="KW-0449">Lipoprotein</keyword>
<dbReference type="PANTHER" id="PTHR35269">
    <property type="entry name" value="SMALL VCP/P97-INTERACTING PROTEIN"/>
    <property type="match status" value="1"/>
</dbReference>